<keyword evidence="1" id="KW-0472">Membrane</keyword>
<dbReference type="PANTHER" id="PTHR41324:SF1">
    <property type="entry name" value="DUF2232 DOMAIN-CONTAINING PROTEIN"/>
    <property type="match status" value="1"/>
</dbReference>
<feature type="transmembrane region" description="Helical" evidence="1">
    <location>
        <begin position="222"/>
        <end position="239"/>
    </location>
</feature>
<dbReference type="PANTHER" id="PTHR41324">
    <property type="entry name" value="MEMBRANE PROTEIN-RELATED"/>
    <property type="match status" value="1"/>
</dbReference>
<organism evidence="2 3">
    <name type="scientific">Propionispora vibrioides</name>
    <dbReference type="NCBI Taxonomy" id="112903"/>
    <lineage>
        <taxon>Bacteria</taxon>
        <taxon>Bacillati</taxon>
        <taxon>Bacillota</taxon>
        <taxon>Negativicutes</taxon>
        <taxon>Selenomonadales</taxon>
        <taxon>Sporomusaceae</taxon>
        <taxon>Propionispora</taxon>
    </lineage>
</organism>
<feature type="transmembrane region" description="Helical" evidence="1">
    <location>
        <begin position="14"/>
        <end position="40"/>
    </location>
</feature>
<dbReference type="EMBL" id="FODY01000025">
    <property type="protein sequence ID" value="SEP40253.1"/>
    <property type="molecule type" value="Genomic_DNA"/>
</dbReference>
<feature type="transmembrane region" description="Helical" evidence="1">
    <location>
        <begin position="284"/>
        <end position="305"/>
    </location>
</feature>
<feature type="transmembrane region" description="Helical" evidence="1">
    <location>
        <begin position="251"/>
        <end position="272"/>
    </location>
</feature>
<evidence type="ECO:0000313" key="2">
    <source>
        <dbReference type="EMBL" id="SEP40253.1"/>
    </source>
</evidence>
<dbReference type="Gene3D" id="1.10.1760.20">
    <property type="match status" value="1"/>
</dbReference>
<dbReference type="RefSeq" id="WP_177173642.1">
    <property type="nucleotide sequence ID" value="NZ_FODY01000025.1"/>
</dbReference>
<feature type="transmembrane region" description="Helical" evidence="1">
    <location>
        <begin position="106"/>
        <end position="128"/>
    </location>
</feature>
<gene>
    <name evidence="2" type="ORF">SAMN04490178_12517</name>
</gene>
<evidence type="ECO:0000256" key="1">
    <source>
        <dbReference type="SAM" id="Phobius"/>
    </source>
</evidence>
<dbReference type="Proteomes" id="UP000198847">
    <property type="component" value="Unassembled WGS sequence"/>
</dbReference>
<sequence length="320" mass="35379">MQQTRIRPMTESGILSAVAIVMIIMSVYLPVLGVVTGIIWPVPLTLLGVRHGYTWSLLAVVITGLVTAMVLQPLTALQAVLAFGGMGVVLGHAIRQKYHPLKTLLVTTAASLTGVLAVLALGFLVMGINPLSDQLDMMTEAFGEVQTMYRTTGLFNEEQLTSMAAMSAATLELLKLLLPGLLVLTSVVYAWVNLLAARVLLRRLGTEVPTFPPFTEWHLPRGILYAGAVVAVMFYWGHYRDVQPLDTISANLGMLLLVLFFLQGLSLFYYLADKYNLSRLVKGIILFLTFTNGFCMELTFFAGLWDVVFDYRRLRSRSLK</sequence>
<reference evidence="2 3" key="1">
    <citation type="submission" date="2016-10" db="EMBL/GenBank/DDBJ databases">
        <authorList>
            <person name="de Groot N.N."/>
        </authorList>
    </citation>
    <scope>NUCLEOTIDE SEQUENCE [LARGE SCALE GENOMIC DNA]</scope>
    <source>
        <strain evidence="2 3">DSM 13305</strain>
    </source>
</reference>
<keyword evidence="1" id="KW-0812">Transmembrane</keyword>
<feature type="transmembrane region" description="Helical" evidence="1">
    <location>
        <begin position="176"/>
        <end position="201"/>
    </location>
</feature>
<proteinExistence type="predicted"/>
<accession>A0A1H8XKJ0</accession>
<keyword evidence="1" id="KW-1133">Transmembrane helix</keyword>
<keyword evidence="3" id="KW-1185">Reference proteome</keyword>
<dbReference type="STRING" id="112903.SAMN04490178_12517"/>
<name>A0A1H8XKJ0_9FIRM</name>
<dbReference type="InterPro" id="IPR018710">
    <property type="entry name" value="DUF2232"/>
</dbReference>
<dbReference type="Pfam" id="PF09991">
    <property type="entry name" value="DUF2232"/>
    <property type="match status" value="1"/>
</dbReference>
<feature type="transmembrane region" description="Helical" evidence="1">
    <location>
        <begin position="52"/>
        <end position="70"/>
    </location>
</feature>
<protein>
    <submittedName>
        <fullName evidence="2">Uncharacterized conserved protein YybS, DUF2232 family</fullName>
    </submittedName>
</protein>
<evidence type="ECO:0000313" key="3">
    <source>
        <dbReference type="Proteomes" id="UP000198847"/>
    </source>
</evidence>
<dbReference type="AlphaFoldDB" id="A0A1H8XKJ0"/>